<proteinExistence type="predicted"/>
<dbReference type="AlphaFoldDB" id="A0A7V3ZJI6"/>
<reference evidence="3" key="1">
    <citation type="journal article" date="2020" name="mSystems">
        <title>Genome- and Community-Level Interaction Insights into Carbon Utilization and Element Cycling Functions of Hydrothermarchaeota in Hydrothermal Sediment.</title>
        <authorList>
            <person name="Zhou Z."/>
            <person name="Liu Y."/>
            <person name="Xu W."/>
            <person name="Pan J."/>
            <person name="Luo Z.H."/>
            <person name="Li M."/>
        </authorList>
    </citation>
    <scope>NUCLEOTIDE SEQUENCE [LARGE SCALE GENOMIC DNA]</scope>
    <source>
        <strain evidence="3">SpSt-70</strain>
    </source>
</reference>
<feature type="domain" description="DUF2089" evidence="1">
    <location>
        <begin position="41"/>
        <end position="86"/>
    </location>
</feature>
<feature type="domain" description="DUF2089" evidence="2">
    <location>
        <begin position="8"/>
        <end position="39"/>
    </location>
</feature>
<dbReference type="EMBL" id="DTDV01000017">
    <property type="protein sequence ID" value="HGK24025.1"/>
    <property type="molecule type" value="Genomic_DNA"/>
</dbReference>
<protein>
    <submittedName>
        <fullName evidence="3">DUF2089 domain-containing protein</fullName>
    </submittedName>
</protein>
<dbReference type="Pfam" id="PF22747">
    <property type="entry name" value="Zn_ribbon_DUF2089"/>
    <property type="match status" value="1"/>
</dbReference>
<gene>
    <name evidence="3" type="ORF">ENU78_06295</name>
</gene>
<accession>A0A7V3ZJI6</accession>
<dbReference type="InterPro" id="IPR053957">
    <property type="entry name" value="DUF2089_Zn_ribbon"/>
</dbReference>
<dbReference type="Pfam" id="PF09862">
    <property type="entry name" value="DUF2089"/>
    <property type="match status" value="1"/>
</dbReference>
<sequence length="124" mass="14478">MSHPLPRCPICGNEMTIKKLECPNCKITIEGEFWVNRLASLPQEELEFLELFLKTRGNVKEMERILKLSYPTVRSKLDNILKKLELLEEEEEPKDKVKWIINKLEKGEITVQDALKILEEGENV</sequence>
<dbReference type="InterPro" id="IPR018658">
    <property type="entry name" value="DUF2089"/>
</dbReference>
<evidence type="ECO:0000259" key="2">
    <source>
        <dbReference type="Pfam" id="PF22747"/>
    </source>
</evidence>
<organism evidence="3">
    <name type="scientific">Dictyoglomus thermophilum</name>
    <dbReference type="NCBI Taxonomy" id="14"/>
    <lineage>
        <taxon>Bacteria</taxon>
        <taxon>Pseudomonadati</taxon>
        <taxon>Dictyoglomota</taxon>
        <taxon>Dictyoglomia</taxon>
        <taxon>Dictyoglomales</taxon>
        <taxon>Dictyoglomaceae</taxon>
        <taxon>Dictyoglomus</taxon>
    </lineage>
</organism>
<evidence type="ECO:0000313" key="3">
    <source>
        <dbReference type="EMBL" id="HGK24025.1"/>
    </source>
</evidence>
<comment type="caution">
    <text evidence="3">The sequence shown here is derived from an EMBL/GenBank/DDBJ whole genome shotgun (WGS) entry which is preliminary data.</text>
</comment>
<name>A0A7V3ZJI6_DICTH</name>
<evidence type="ECO:0000259" key="1">
    <source>
        <dbReference type="Pfam" id="PF09862"/>
    </source>
</evidence>